<dbReference type="AlphaFoldDB" id="C0C2D2"/>
<feature type="domain" description="Asparagine synthetase" evidence="5">
    <location>
        <begin position="225"/>
        <end position="451"/>
    </location>
</feature>
<dbReference type="Proteomes" id="UP000004893">
    <property type="component" value="Unassembled WGS sequence"/>
</dbReference>
<dbReference type="InterPro" id="IPR001962">
    <property type="entry name" value="Asn_synthase"/>
</dbReference>
<dbReference type="HOGENOM" id="CLU_036707_0_0_9"/>
<dbReference type="EC" id="6.3.5.4" evidence="2"/>
<dbReference type="RefSeq" id="WP_006443590.1">
    <property type="nucleotide sequence ID" value="NZ_CP036524.1"/>
</dbReference>
<reference evidence="7" key="2">
    <citation type="submission" date="2013-06" db="EMBL/GenBank/DDBJ databases">
        <title>Draft genome sequence of Clostridium hylemonae (DSM 15053).</title>
        <authorList>
            <person name="Sudarsanam P."/>
            <person name="Ley R."/>
            <person name="Guruge J."/>
            <person name="Turnbaugh P.J."/>
            <person name="Mahowald M."/>
            <person name="Liep D."/>
            <person name="Gordon J."/>
        </authorList>
    </citation>
    <scope>NUCLEOTIDE SEQUENCE</scope>
    <source>
        <strain evidence="7">DSM 15053</strain>
    </source>
</reference>
<evidence type="ECO:0000259" key="6">
    <source>
        <dbReference type="Pfam" id="PF13537"/>
    </source>
</evidence>
<evidence type="ECO:0000313" key="8">
    <source>
        <dbReference type="Proteomes" id="UP000004893"/>
    </source>
</evidence>
<comment type="pathway">
    <text evidence="1">Amino-acid biosynthesis; L-asparagine biosynthesis; L-asparagine from L-aspartate (L-Gln route): step 1/1.</text>
</comment>
<reference evidence="7" key="1">
    <citation type="submission" date="2009-02" db="EMBL/GenBank/DDBJ databases">
        <authorList>
            <person name="Fulton L."/>
            <person name="Clifton S."/>
            <person name="Fulton B."/>
            <person name="Xu J."/>
            <person name="Minx P."/>
            <person name="Pepin K.H."/>
            <person name="Johnson M."/>
            <person name="Bhonagiri V."/>
            <person name="Nash W.E."/>
            <person name="Mardis E.R."/>
            <person name="Wilson R.K."/>
        </authorList>
    </citation>
    <scope>NUCLEOTIDE SEQUENCE [LARGE SCALE GENOMIC DNA]</scope>
    <source>
        <strain evidence="7">DSM 15053</strain>
    </source>
</reference>
<dbReference type="SUPFAM" id="SSF56235">
    <property type="entry name" value="N-terminal nucleophile aminohydrolases (Ntn hydrolases)"/>
    <property type="match status" value="1"/>
</dbReference>
<dbReference type="InterPro" id="IPR014729">
    <property type="entry name" value="Rossmann-like_a/b/a_fold"/>
</dbReference>
<keyword evidence="3" id="KW-0061">Asparagine biosynthesis</keyword>
<dbReference type="eggNOG" id="COG0367">
    <property type="taxonomic scope" value="Bacteria"/>
</dbReference>
<evidence type="ECO:0000256" key="3">
    <source>
        <dbReference type="ARBA" id="ARBA00022888"/>
    </source>
</evidence>
<organism evidence="7 8">
    <name type="scientific">[Clostridium] hylemonae DSM 15053</name>
    <dbReference type="NCBI Taxonomy" id="553973"/>
    <lineage>
        <taxon>Bacteria</taxon>
        <taxon>Bacillati</taxon>
        <taxon>Bacillota</taxon>
        <taxon>Clostridia</taxon>
        <taxon>Lachnospirales</taxon>
        <taxon>Lachnospiraceae</taxon>
    </lineage>
</organism>
<name>C0C2D2_9FIRM</name>
<keyword evidence="8" id="KW-1185">Reference proteome</keyword>
<dbReference type="STRING" id="553973.CLOHYLEM_06238"/>
<dbReference type="GO" id="GO:0004066">
    <property type="term" value="F:asparagine synthase (glutamine-hydrolyzing) activity"/>
    <property type="evidence" value="ECO:0007669"/>
    <property type="project" value="UniProtKB-EC"/>
</dbReference>
<dbReference type="PANTHER" id="PTHR43284:SF1">
    <property type="entry name" value="ASPARAGINE SYNTHETASE"/>
    <property type="match status" value="1"/>
</dbReference>
<dbReference type="InterPro" id="IPR051786">
    <property type="entry name" value="ASN_synthetase/amidase"/>
</dbReference>
<dbReference type="PANTHER" id="PTHR43284">
    <property type="entry name" value="ASPARAGINE SYNTHETASE (GLUTAMINE-HYDROLYZING)"/>
    <property type="match status" value="1"/>
</dbReference>
<proteinExistence type="predicted"/>
<gene>
    <name evidence="7" type="ORF">CLOHYLEM_06238</name>
</gene>
<dbReference type="EMBL" id="ABYI02000023">
    <property type="protein sequence ID" value="EEG73556.1"/>
    <property type="molecule type" value="Genomic_DNA"/>
</dbReference>
<dbReference type="InterPro" id="IPR029055">
    <property type="entry name" value="Ntn_hydrolases_N"/>
</dbReference>
<accession>C0C2D2</accession>
<evidence type="ECO:0000256" key="2">
    <source>
        <dbReference type="ARBA" id="ARBA00012737"/>
    </source>
</evidence>
<comment type="catalytic activity">
    <reaction evidence="4">
        <text>L-aspartate + L-glutamine + ATP + H2O = L-asparagine + L-glutamate + AMP + diphosphate + H(+)</text>
        <dbReference type="Rhea" id="RHEA:12228"/>
        <dbReference type="ChEBI" id="CHEBI:15377"/>
        <dbReference type="ChEBI" id="CHEBI:15378"/>
        <dbReference type="ChEBI" id="CHEBI:29985"/>
        <dbReference type="ChEBI" id="CHEBI:29991"/>
        <dbReference type="ChEBI" id="CHEBI:30616"/>
        <dbReference type="ChEBI" id="CHEBI:33019"/>
        <dbReference type="ChEBI" id="CHEBI:58048"/>
        <dbReference type="ChEBI" id="CHEBI:58359"/>
        <dbReference type="ChEBI" id="CHEBI:456215"/>
        <dbReference type="EC" id="6.3.5.4"/>
    </reaction>
</comment>
<evidence type="ECO:0000259" key="5">
    <source>
        <dbReference type="Pfam" id="PF00733"/>
    </source>
</evidence>
<sequence>MPGIYISNFNNKNNLNNVYPSKCVFEEIPISGYKVYRNTLAKFMDDKVFAQDNDFVLITEGVILNRIELMRKYRQQDFFHTVKEMLKKNGEEFFKEFRGSFCGAVYNKALDEWIVYTNQVGDKSVFYYFENGKFVIGTQVNYILNTLKKNGCPLTFDRKAMYDMLTFAFMEQDSTYAHEIKRLGAGQYIKISKGQLHIYKYFEFLRDDGHLRDLQEEELIDIIDSKFRQAIQREYEKDLEYGYRIYTDLSGGLDSRMTMWVGAEMGYLPMTHLTYCQANYKDELIAKDLADYWGNEIVVKSLNDARFMYDIERIVEMNNGLSLYSGITGGMRLLEMIDSEFMGLEHTGQLGDAVLGSFYKKAEQIGNWELTGMYSEKLKDRISDEYKHTFCDNEMYLLYTRGFQGAMCTHSIRQNYTEVSSPFIDVDFLSFCYNIPAELRVKHNIYIKWILSKYPEAAGFEWEKSGCKLSAGNAEQFIRKVITAGPRKLRKALRITDKISNKGMNPMDYWYKSKCELSRFMDGYFEENICNKVFDKKEKECLESYYKNGTTMEKTQALTVLGAVNYYFGS</sequence>
<protein>
    <recommendedName>
        <fullName evidence="2">asparagine synthase (glutamine-hydrolyzing)</fullName>
        <ecNumber evidence="2">6.3.5.4</ecNumber>
    </recommendedName>
</protein>
<evidence type="ECO:0000256" key="1">
    <source>
        <dbReference type="ARBA" id="ARBA00005187"/>
    </source>
</evidence>
<dbReference type="Pfam" id="PF00733">
    <property type="entry name" value="Asn_synthase"/>
    <property type="match status" value="1"/>
</dbReference>
<dbReference type="Pfam" id="PF13537">
    <property type="entry name" value="GATase_7"/>
    <property type="match status" value="1"/>
</dbReference>
<feature type="domain" description="Glutamine amidotransferase type-2" evidence="6">
    <location>
        <begin position="50"/>
        <end position="144"/>
    </location>
</feature>
<evidence type="ECO:0000313" key="7">
    <source>
        <dbReference type="EMBL" id="EEG73556.1"/>
    </source>
</evidence>
<dbReference type="SUPFAM" id="SSF52402">
    <property type="entry name" value="Adenine nucleotide alpha hydrolases-like"/>
    <property type="match status" value="1"/>
</dbReference>
<dbReference type="Gene3D" id="3.40.50.620">
    <property type="entry name" value="HUPs"/>
    <property type="match status" value="1"/>
</dbReference>
<keyword evidence="3" id="KW-0028">Amino-acid biosynthesis</keyword>
<dbReference type="Gene3D" id="3.60.20.10">
    <property type="entry name" value="Glutamine Phosphoribosylpyrophosphate, subunit 1, domain 1"/>
    <property type="match status" value="1"/>
</dbReference>
<dbReference type="InterPro" id="IPR017932">
    <property type="entry name" value="GATase_2_dom"/>
</dbReference>
<evidence type="ECO:0000256" key="4">
    <source>
        <dbReference type="ARBA" id="ARBA00048741"/>
    </source>
</evidence>
<dbReference type="GO" id="GO:0006529">
    <property type="term" value="P:asparagine biosynthetic process"/>
    <property type="evidence" value="ECO:0007669"/>
    <property type="project" value="UniProtKB-KW"/>
</dbReference>
<comment type="caution">
    <text evidence="7">The sequence shown here is derived from an EMBL/GenBank/DDBJ whole genome shotgun (WGS) entry which is preliminary data.</text>
</comment>